<dbReference type="EC" id="1.2.1.95" evidence="1"/>
<organism evidence="1 2">
    <name type="scientific">Neonectria punicea</name>
    <dbReference type="NCBI Taxonomy" id="979145"/>
    <lineage>
        <taxon>Eukaryota</taxon>
        <taxon>Fungi</taxon>
        <taxon>Dikarya</taxon>
        <taxon>Ascomycota</taxon>
        <taxon>Pezizomycotina</taxon>
        <taxon>Sordariomycetes</taxon>
        <taxon>Hypocreomycetidae</taxon>
        <taxon>Hypocreales</taxon>
        <taxon>Nectriaceae</taxon>
        <taxon>Neonectria</taxon>
    </lineage>
</organism>
<accession>A0ABR1HLL0</accession>
<dbReference type="GO" id="GO:0016491">
    <property type="term" value="F:oxidoreductase activity"/>
    <property type="evidence" value="ECO:0007669"/>
    <property type="project" value="UniProtKB-KW"/>
</dbReference>
<comment type="caution">
    <text evidence="1">The sequence shown here is derived from an EMBL/GenBank/DDBJ whole genome shotgun (WGS) entry which is preliminary data.</text>
</comment>
<evidence type="ECO:0000313" key="1">
    <source>
        <dbReference type="EMBL" id="KAK7422095.1"/>
    </source>
</evidence>
<dbReference type="Proteomes" id="UP001498476">
    <property type="component" value="Unassembled WGS sequence"/>
</dbReference>
<proteinExistence type="predicted"/>
<sequence length="121" mass="13664">MNEYLSALKYYGYKILQVTHDEWKDELENCVPAGGQEKDQEQHALIPPYRFCVYDLLANTPAPELDDRSIVNILKDDVGNWTGVEESSGYRITCVGDLFLNLAPSTPRRLVAEKTLAAKES</sequence>
<evidence type="ECO:0000313" key="2">
    <source>
        <dbReference type="Proteomes" id="UP001498476"/>
    </source>
</evidence>
<reference evidence="1 2" key="1">
    <citation type="journal article" date="2025" name="Microbiol. Resour. Announc.">
        <title>Draft genome sequences for Neonectria magnoliae and Neonectria punicea, canker pathogens of Liriodendron tulipifera and Acer saccharum in West Virginia.</title>
        <authorList>
            <person name="Petronek H.M."/>
            <person name="Kasson M.T."/>
            <person name="Metheny A.M."/>
            <person name="Stauder C.M."/>
            <person name="Lovett B."/>
            <person name="Lynch S.C."/>
            <person name="Garnas J.R."/>
            <person name="Kasson L.R."/>
            <person name="Stajich J.E."/>
        </authorList>
    </citation>
    <scope>NUCLEOTIDE SEQUENCE [LARGE SCALE GENOMIC DNA]</scope>
    <source>
        <strain evidence="1 2">NRRL 64653</strain>
    </source>
</reference>
<dbReference type="EMBL" id="JAZAVJ010000018">
    <property type="protein sequence ID" value="KAK7422095.1"/>
    <property type="molecule type" value="Genomic_DNA"/>
</dbReference>
<name>A0ABR1HLL0_9HYPO</name>
<protein>
    <submittedName>
        <fullName evidence="1">Large subunit of alpha-aminoadipate reductase</fullName>
        <ecNumber evidence="1">1.2.1.95</ecNumber>
    </submittedName>
</protein>
<keyword evidence="2" id="KW-1185">Reference proteome</keyword>
<keyword evidence="1" id="KW-0560">Oxidoreductase</keyword>
<gene>
    <name evidence="1" type="primary">LYS2_1</name>
    <name evidence="1" type="ORF">QQX98_001837</name>
</gene>